<evidence type="ECO:0000313" key="10">
    <source>
        <dbReference type="Proteomes" id="UP000002412"/>
    </source>
</evidence>
<keyword evidence="4 7" id="KW-0479">Metal-binding</keyword>
<dbReference type="Gene3D" id="3.30.70.360">
    <property type="match status" value="1"/>
</dbReference>
<dbReference type="NCBIfam" id="NF006771">
    <property type="entry name" value="PRK09290.1-5"/>
    <property type="match status" value="1"/>
</dbReference>
<evidence type="ECO:0000256" key="6">
    <source>
        <dbReference type="ARBA" id="ARBA00023211"/>
    </source>
</evidence>
<dbReference type="EC" id="3.5.-.-" evidence="9"/>
<dbReference type="GO" id="GO:0046872">
    <property type="term" value="F:metal ion binding"/>
    <property type="evidence" value="ECO:0007669"/>
    <property type="project" value="UniProtKB-KW"/>
</dbReference>
<dbReference type="EMBL" id="CP000720">
    <property type="protein sequence ID" value="ABS49030.1"/>
    <property type="molecule type" value="Genomic_DNA"/>
</dbReference>
<comment type="subunit">
    <text evidence="3">Homodimer.</text>
</comment>
<evidence type="ECO:0000256" key="4">
    <source>
        <dbReference type="ARBA" id="ARBA00022723"/>
    </source>
</evidence>
<dbReference type="PANTHER" id="PTHR32494:SF19">
    <property type="entry name" value="ALLANTOATE DEIMINASE-RELATED"/>
    <property type="match status" value="1"/>
</dbReference>
<evidence type="ECO:0000256" key="7">
    <source>
        <dbReference type="PIRSR" id="PIRSR001235-1"/>
    </source>
</evidence>
<evidence type="ECO:0000256" key="8">
    <source>
        <dbReference type="PIRSR" id="PIRSR001235-2"/>
    </source>
</evidence>
<gene>
    <name evidence="9" type="ordered locus">YpsIP31758_3185</name>
</gene>
<dbReference type="Proteomes" id="UP000002412">
    <property type="component" value="Chromosome"/>
</dbReference>
<sequence length="427" mass="45252">MSVTLPDIEAEQAALRVLARSDVLAAISESPEGLTRVYLSPEHLQANRQVGEWMQAVGMQVWQDTVGNICGRYEGLQPDAPAILLGSHLDTVRNAGRYDGMLGVLTALEVVGYLHRHQQRLPVAIEVIGFADEEGTRFGITLLGSKGVTGRWPMEWLNTTDAEGISVAQAMVRAGLDPMDIGQSARAANAFCAYLELHIEQGPCLEKAGLALGVVTDINGARRLHCQFTGLAGHAGTVPMGQRQDALAGAAEWMCAVEALTAAQGEHLVATVGTLTCLPGAVNVIPGQVRLTLDIRGPNDRGVNDLLTRLLAEAEAIATRRGITFTAEGFYRIKATACDSALQQCISQSISQVQGRCLALPSGAGHDAIAMAECWPVGMLFVRCKGGVSHHPDESVTSSDVAVAIQAYLEAVLTSPSSPSSLTPQRC</sequence>
<accession>A0A0U1R1F6</accession>
<keyword evidence="6" id="KW-0464">Manganese</keyword>
<organism evidence="9 10">
    <name type="scientific">Yersinia pseudotuberculosis serotype O:1b (strain IP 31758)</name>
    <dbReference type="NCBI Taxonomy" id="349747"/>
    <lineage>
        <taxon>Bacteria</taxon>
        <taxon>Pseudomonadati</taxon>
        <taxon>Pseudomonadota</taxon>
        <taxon>Gammaproteobacteria</taxon>
        <taxon>Enterobacterales</taxon>
        <taxon>Yersiniaceae</taxon>
        <taxon>Yersinia</taxon>
    </lineage>
</organism>
<dbReference type="NCBIfam" id="NF006773">
    <property type="entry name" value="PRK09290.2-2"/>
    <property type="match status" value="1"/>
</dbReference>
<feature type="binding site" evidence="7">
    <location>
        <position position="198"/>
    </location>
    <ligand>
        <name>Zn(2+)</name>
        <dbReference type="ChEBI" id="CHEBI:29105"/>
        <label>1</label>
    </ligand>
</feature>
<evidence type="ECO:0000256" key="5">
    <source>
        <dbReference type="ARBA" id="ARBA00022801"/>
    </source>
</evidence>
<protein>
    <submittedName>
        <fullName evidence="9">Amidase, hydantoinase/carbamoylase family</fullName>
        <ecNumber evidence="9">3.5.-.-</ecNumber>
    </submittedName>
</protein>
<dbReference type="GO" id="GO:0016813">
    <property type="term" value="F:hydrolase activity, acting on carbon-nitrogen (but not peptide) bonds, in linear amidines"/>
    <property type="evidence" value="ECO:0007669"/>
    <property type="project" value="InterPro"/>
</dbReference>
<dbReference type="InterPro" id="IPR002933">
    <property type="entry name" value="Peptidase_M20"/>
</dbReference>
<dbReference type="RefSeq" id="WP_012105604.1">
    <property type="nucleotide sequence ID" value="NC_009708.1"/>
</dbReference>
<feature type="binding site" evidence="8">
    <location>
        <position position="223"/>
    </location>
    <ligand>
        <name>allantoate</name>
        <dbReference type="ChEBI" id="CHEBI:17536"/>
    </ligand>
</feature>
<comment type="cofactor">
    <cofactor evidence="1">
        <name>Mn(2+)</name>
        <dbReference type="ChEBI" id="CHEBI:29035"/>
    </cofactor>
</comment>
<reference evidence="9 10" key="1">
    <citation type="journal article" date="2007" name="PLoS Genet.">
        <title>The complete genome sequence of Yersinia pseudotuberculosis IP31758, the causative agent of Far East scarlet-like fever.</title>
        <authorList>
            <person name="Eppinger M."/>
            <person name="Rosovitz M.J."/>
            <person name="Fricke W.F."/>
            <person name="Rasko D.A."/>
            <person name="Kokorina G."/>
            <person name="Fayolle C."/>
            <person name="Lindler L.E."/>
            <person name="Carniel E."/>
            <person name="Ravel J."/>
        </authorList>
    </citation>
    <scope>NUCLEOTIDE SEQUENCE [LARGE SCALE GENOMIC DNA]</scope>
    <source>
        <strain evidence="9 10">IP 31758</strain>
    </source>
</reference>
<feature type="binding site" evidence="7">
    <location>
        <position position="390"/>
    </location>
    <ligand>
        <name>Zn(2+)</name>
        <dbReference type="ChEBI" id="CHEBI:29105"/>
        <label>2</label>
    </ligand>
</feature>
<feature type="binding site" evidence="8">
    <location>
        <position position="296"/>
    </location>
    <ligand>
        <name>allantoate</name>
        <dbReference type="ChEBI" id="CHEBI:17536"/>
    </ligand>
</feature>
<comment type="similarity">
    <text evidence="2">Belongs to the peptidase M20 family.</text>
</comment>
<dbReference type="NCBIfam" id="TIGR01879">
    <property type="entry name" value="hydantase"/>
    <property type="match status" value="1"/>
</dbReference>
<dbReference type="CDD" id="cd03884">
    <property type="entry name" value="M20_bAS"/>
    <property type="match status" value="1"/>
</dbReference>
<feature type="binding site" evidence="7">
    <location>
        <position position="99"/>
    </location>
    <ligand>
        <name>Zn(2+)</name>
        <dbReference type="ChEBI" id="CHEBI:29105"/>
        <label>1</label>
    </ligand>
</feature>
<evidence type="ECO:0000256" key="3">
    <source>
        <dbReference type="ARBA" id="ARBA00011738"/>
    </source>
</evidence>
<evidence type="ECO:0000313" key="9">
    <source>
        <dbReference type="EMBL" id="ABS49030.1"/>
    </source>
</evidence>
<dbReference type="InterPro" id="IPR036264">
    <property type="entry name" value="Bact_exopeptidase_dim_dom"/>
</dbReference>
<feature type="binding site" evidence="7">
    <location>
        <position position="99"/>
    </location>
    <ligand>
        <name>Zn(2+)</name>
        <dbReference type="ChEBI" id="CHEBI:29105"/>
        <label>2</label>
    </ligand>
</feature>
<proteinExistence type="inferred from homology"/>
<feature type="binding site" evidence="8">
    <location>
        <position position="283"/>
    </location>
    <ligand>
        <name>allantoate</name>
        <dbReference type="ChEBI" id="CHEBI:17536"/>
    </ligand>
</feature>
<dbReference type="HOGENOM" id="CLU_024588_2_1_6"/>
<dbReference type="Gene3D" id="3.40.630.10">
    <property type="entry name" value="Zn peptidases"/>
    <property type="match status" value="1"/>
</dbReference>
<feature type="binding site" evidence="7">
    <location>
        <position position="134"/>
    </location>
    <ligand>
        <name>Zn(2+)</name>
        <dbReference type="ChEBI" id="CHEBI:29105"/>
        <label>2</label>
    </ligand>
</feature>
<dbReference type="AlphaFoldDB" id="A0A0U1R1F6"/>
<evidence type="ECO:0000256" key="1">
    <source>
        <dbReference type="ARBA" id="ARBA00001936"/>
    </source>
</evidence>
<keyword evidence="7" id="KW-0862">Zinc</keyword>
<dbReference type="InterPro" id="IPR010158">
    <property type="entry name" value="Amidase_Cbmase"/>
</dbReference>
<dbReference type="NCBIfam" id="NF006775">
    <property type="entry name" value="PRK09290.2-5"/>
    <property type="match status" value="1"/>
</dbReference>
<feature type="binding site" evidence="7">
    <location>
        <position position="88"/>
    </location>
    <ligand>
        <name>Zn(2+)</name>
        <dbReference type="ChEBI" id="CHEBI:29105"/>
        <label>1</label>
    </ligand>
</feature>
<dbReference type="KEGG" id="ypi:YpsIP31758_3185"/>
<dbReference type="SUPFAM" id="SSF55031">
    <property type="entry name" value="Bacterial exopeptidase dimerisation domain"/>
    <property type="match status" value="1"/>
</dbReference>
<keyword evidence="5 9" id="KW-0378">Hydrolase</keyword>
<dbReference type="PANTHER" id="PTHR32494">
    <property type="entry name" value="ALLANTOATE DEIMINASE-RELATED"/>
    <property type="match status" value="1"/>
</dbReference>
<evidence type="ECO:0000256" key="2">
    <source>
        <dbReference type="ARBA" id="ARBA00006153"/>
    </source>
</evidence>
<dbReference type="PIRSF" id="PIRSF001235">
    <property type="entry name" value="Amidase_carbamoylase"/>
    <property type="match status" value="1"/>
</dbReference>
<dbReference type="NCBIfam" id="NF006774">
    <property type="entry name" value="PRK09290.2-4"/>
    <property type="match status" value="1"/>
</dbReference>
<name>A0A0U1R1F6_YERP3</name>
<dbReference type="Pfam" id="PF01546">
    <property type="entry name" value="Peptidase_M20"/>
    <property type="match status" value="1"/>
</dbReference>
<comment type="cofactor">
    <cofactor evidence="7">
        <name>Zn(2+)</name>
        <dbReference type="ChEBI" id="CHEBI:29105"/>
    </cofactor>
    <text evidence="7">Binds 2 Zn(2+) ions per subunit.</text>
</comment>
<dbReference type="SUPFAM" id="SSF53187">
    <property type="entry name" value="Zn-dependent exopeptidases"/>
    <property type="match status" value="1"/>
</dbReference>